<dbReference type="RefSeq" id="XP_040668614.1">
    <property type="nucleotide sequence ID" value="XM_040810221.1"/>
</dbReference>
<evidence type="ECO:0000256" key="1">
    <source>
        <dbReference type="SAM" id="MobiDB-lite"/>
    </source>
</evidence>
<dbReference type="GeneID" id="63725732"/>
<accession>A0A1L9PMZ7</accession>
<evidence type="ECO:0000313" key="4">
    <source>
        <dbReference type="Proteomes" id="UP000184073"/>
    </source>
</evidence>
<sequence>MGVNYIPAGLYVKEAHCRDIKFNRFILREESGSEAQTVKAGERVRVQLQSASGPDAAYTIIRDTLALHFKPLLRMTEEQKLDEMVGLVDQSVDSRVAVDIRAWFLKELDVDVPTLKIMGGASISDLVKSAVENMPQSSEGDGVESPVKPVGKEMSSPFPAKPEELLLRPRSERAPTTSTPLSSGSPIFMPARVTTPTFLSTLAAHLRRGIISTRVPRHRRNQWSSMGWSREFRKEMLGDPDSYHFHLMCENSGFLTTVPCSLDKGYGVKQK</sequence>
<evidence type="ECO:0000259" key="2">
    <source>
        <dbReference type="PROSITE" id="PS50075"/>
    </source>
</evidence>
<dbReference type="VEuPathDB" id="FungiDB:ASPVEDRAFT_29396"/>
<feature type="region of interest" description="Disordered" evidence="1">
    <location>
        <begin position="134"/>
        <end position="160"/>
    </location>
</feature>
<feature type="domain" description="Carrier" evidence="2">
    <location>
        <begin position="59"/>
        <end position="134"/>
    </location>
</feature>
<evidence type="ECO:0000313" key="3">
    <source>
        <dbReference type="EMBL" id="OJJ02852.1"/>
    </source>
</evidence>
<dbReference type="SUPFAM" id="SSF47336">
    <property type="entry name" value="ACP-like"/>
    <property type="match status" value="1"/>
</dbReference>
<organism evidence="3 4">
    <name type="scientific">Aspergillus versicolor CBS 583.65</name>
    <dbReference type="NCBI Taxonomy" id="1036611"/>
    <lineage>
        <taxon>Eukaryota</taxon>
        <taxon>Fungi</taxon>
        <taxon>Dikarya</taxon>
        <taxon>Ascomycota</taxon>
        <taxon>Pezizomycotina</taxon>
        <taxon>Eurotiomycetes</taxon>
        <taxon>Eurotiomycetidae</taxon>
        <taxon>Eurotiales</taxon>
        <taxon>Aspergillaceae</taxon>
        <taxon>Aspergillus</taxon>
        <taxon>Aspergillus subgen. Nidulantes</taxon>
    </lineage>
</organism>
<dbReference type="AlphaFoldDB" id="A0A1L9PMZ7"/>
<dbReference type="InterPro" id="IPR036736">
    <property type="entry name" value="ACP-like_sf"/>
</dbReference>
<name>A0A1L9PMZ7_ASPVE</name>
<reference evidence="4" key="1">
    <citation type="journal article" date="2017" name="Genome Biol.">
        <title>Comparative genomics reveals high biological diversity and specific adaptations in the industrially and medically important fungal genus Aspergillus.</title>
        <authorList>
            <person name="de Vries R.P."/>
            <person name="Riley R."/>
            <person name="Wiebenga A."/>
            <person name="Aguilar-Osorio G."/>
            <person name="Amillis S."/>
            <person name="Uchima C.A."/>
            <person name="Anderluh G."/>
            <person name="Asadollahi M."/>
            <person name="Askin M."/>
            <person name="Barry K."/>
            <person name="Battaglia E."/>
            <person name="Bayram O."/>
            <person name="Benocci T."/>
            <person name="Braus-Stromeyer S.A."/>
            <person name="Caldana C."/>
            <person name="Canovas D."/>
            <person name="Cerqueira G.C."/>
            <person name="Chen F."/>
            <person name="Chen W."/>
            <person name="Choi C."/>
            <person name="Clum A."/>
            <person name="Dos Santos R.A."/>
            <person name="Damasio A.R."/>
            <person name="Diallinas G."/>
            <person name="Emri T."/>
            <person name="Fekete E."/>
            <person name="Flipphi M."/>
            <person name="Freyberg S."/>
            <person name="Gallo A."/>
            <person name="Gournas C."/>
            <person name="Habgood R."/>
            <person name="Hainaut M."/>
            <person name="Harispe M.L."/>
            <person name="Henrissat B."/>
            <person name="Hilden K.S."/>
            <person name="Hope R."/>
            <person name="Hossain A."/>
            <person name="Karabika E."/>
            <person name="Karaffa L."/>
            <person name="Karanyi Z."/>
            <person name="Krasevec N."/>
            <person name="Kuo A."/>
            <person name="Kusch H."/>
            <person name="LaButti K."/>
            <person name="Lagendijk E.L."/>
            <person name="Lapidus A."/>
            <person name="Levasseur A."/>
            <person name="Lindquist E."/>
            <person name="Lipzen A."/>
            <person name="Logrieco A.F."/>
            <person name="MacCabe A."/>
            <person name="Maekelae M.R."/>
            <person name="Malavazi I."/>
            <person name="Melin P."/>
            <person name="Meyer V."/>
            <person name="Mielnichuk N."/>
            <person name="Miskei M."/>
            <person name="Molnar A.P."/>
            <person name="Mule G."/>
            <person name="Ngan C.Y."/>
            <person name="Orejas M."/>
            <person name="Orosz E."/>
            <person name="Ouedraogo J.P."/>
            <person name="Overkamp K.M."/>
            <person name="Park H.-S."/>
            <person name="Perrone G."/>
            <person name="Piumi F."/>
            <person name="Punt P.J."/>
            <person name="Ram A.F."/>
            <person name="Ramon A."/>
            <person name="Rauscher S."/>
            <person name="Record E."/>
            <person name="Riano-Pachon D.M."/>
            <person name="Robert V."/>
            <person name="Roehrig J."/>
            <person name="Ruller R."/>
            <person name="Salamov A."/>
            <person name="Salih N.S."/>
            <person name="Samson R.A."/>
            <person name="Sandor E."/>
            <person name="Sanguinetti M."/>
            <person name="Schuetze T."/>
            <person name="Sepcic K."/>
            <person name="Shelest E."/>
            <person name="Sherlock G."/>
            <person name="Sophianopoulou V."/>
            <person name="Squina F.M."/>
            <person name="Sun H."/>
            <person name="Susca A."/>
            <person name="Todd R.B."/>
            <person name="Tsang A."/>
            <person name="Unkles S.E."/>
            <person name="van de Wiele N."/>
            <person name="van Rossen-Uffink D."/>
            <person name="Oliveira J.V."/>
            <person name="Vesth T.C."/>
            <person name="Visser J."/>
            <person name="Yu J.-H."/>
            <person name="Zhou M."/>
            <person name="Andersen M.R."/>
            <person name="Archer D.B."/>
            <person name="Baker S.E."/>
            <person name="Benoit I."/>
            <person name="Brakhage A.A."/>
            <person name="Braus G.H."/>
            <person name="Fischer R."/>
            <person name="Frisvad J.C."/>
            <person name="Goldman G.H."/>
            <person name="Houbraken J."/>
            <person name="Oakley B."/>
            <person name="Pocsi I."/>
            <person name="Scazzocchio C."/>
            <person name="Seiboth B."/>
            <person name="vanKuyk P.A."/>
            <person name="Wortman J."/>
            <person name="Dyer P.S."/>
            <person name="Grigoriev I.V."/>
        </authorList>
    </citation>
    <scope>NUCLEOTIDE SEQUENCE [LARGE SCALE GENOMIC DNA]</scope>
    <source>
        <strain evidence="4">CBS 583.65</strain>
    </source>
</reference>
<dbReference type="PROSITE" id="PS50075">
    <property type="entry name" value="CARRIER"/>
    <property type="match status" value="1"/>
</dbReference>
<dbReference type="OrthoDB" id="4510511at2759"/>
<dbReference type="EMBL" id="KV878129">
    <property type="protein sequence ID" value="OJJ02852.1"/>
    <property type="molecule type" value="Genomic_DNA"/>
</dbReference>
<keyword evidence="4" id="KW-1185">Reference proteome</keyword>
<dbReference type="STRING" id="1036611.A0A1L9PMZ7"/>
<dbReference type="Proteomes" id="UP000184073">
    <property type="component" value="Unassembled WGS sequence"/>
</dbReference>
<protein>
    <recommendedName>
        <fullName evidence="2">Carrier domain-containing protein</fullName>
    </recommendedName>
</protein>
<proteinExistence type="predicted"/>
<dbReference type="InterPro" id="IPR009081">
    <property type="entry name" value="PP-bd_ACP"/>
</dbReference>
<gene>
    <name evidence="3" type="ORF">ASPVEDRAFT_29396</name>
</gene>